<protein>
    <submittedName>
        <fullName evidence="1">Unnamed protein product</fullName>
    </submittedName>
</protein>
<comment type="caution">
    <text evidence="1">The sequence shown here is derived from an EMBL/GenBank/DDBJ whole genome shotgun (WGS) entry which is preliminary data.</text>
</comment>
<name>A0ACB5U1A0_CANBO</name>
<dbReference type="Proteomes" id="UP001165101">
    <property type="component" value="Unassembled WGS sequence"/>
</dbReference>
<evidence type="ECO:0000313" key="2">
    <source>
        <dbReference type="Proteomes" id="UP001165101"/>
    </source>
</evidence>
<evidence type="ECO:0000313" key="1">
    <source>
        <dbReference type="EMBL" id="GME98099.1"/>
    </source>
</evidence>
<organism evidence="1 2">
    <name type="scientific">Candida boidinii</name>
    <name type="common">Yeast</name>
    <dbReference type="NCBI Taxonomy" id="5477"/>
    <lineage>
        <taxon>Eukaryota</taxon>
        <taxon>Fungi</taxon>
        <taxon>Dikarya</taxon>
        <taxon>Ascomycota</taxon>
        <taxon>Saccharomycotina</taxon>
        <taxon>Pichiomycetes</taxon>
        <taxon>Pichiales</taxon>
        <taxon>Pichiaceae</taxon>
        <taxon>Ogataea</taxon>
        <taxon>Ogataea/Candida clade</taxon>
    </lineage>
</organism>
<dbReference type="EMBL" id="BSXV01003329">
    <property type="protein sequence ID" value="GME98099.1"/>
    <property type="molecule type" value="Genomic_DNA"/>
</dbReference>
<keyword evidence="2" id="KW-1185">Reference proteome</keyword>
<sequence length="250" mass="28197">MPKDPVPDKILLGHYKVGPEIGKGSFAHVYKGTDTRTNKTVAIKAVVKSRLNGNQKLIDNLQAEIQILQNLKNPHTVTLLDSTNSKDYFYLFMDFCSLGDLHFFIRPKNQLTGSHPLLKSIFERYPPPKNSHGLNEIIIINFTKQLASALKFLRSQNLIHRDLKPQNILLAQPVNSKEEFIKKGYVGLIDLPIIKIADFGFARILPSTSMAETLCGSPLYMAPEILRYEKYNAKADLWSIGAIIYEMIVG</sequence>
<proteinExistence type="predicted"/>
<reference evidence="1" key="1">
    <citation type="submission" date="2023-04" db="EMBL/GenBank/DDBJ databases">
        <title>Candida boidinii NBRC 1967.</title>
        <authorList>
            <person name="Ichikawa N."/>
            <person name="Sato H."/>
            <person name="Tonouchi N."/>
        </authorList>
    </citation>
    <scope>NUCLEOTIDE SEQUENCE</scope>
    <source>
        <strain evidence="1">NBRC 1967</strain>
    </source>
</reference>
<accession>A0ACB5U1A0</accession>
<gene>
    <name evidence="1" type="ORF">Cboi01_000483000</name>
</gene>